<reference evidence="2 3" key="1">
    <citation type="submission" date="2019-05" db="EMBL/GenBank/DDBJ databases">
        <authorList>
            <person name="Narsing Rao M.P."/>
            <person name="Li W.J."/>
        </authorList>
    </citation>
    <scope>NUCLEOTIDE SEQUENCE [LARGE SCALE GENOMIC DNA]</scope>
    <source>
        <strain evidence="2 3">SYSU_K30003</strain>
    </source>
</reference>
<protein>
    <submittedName>
        <fullName evidence="2">Uncharacterized protein</fullName>
    </submittedName>
</protein>
<keyword evidence="1" id="KW-0472">Membrane</keyword>
<comment type="caution">
    <text evidence="2">The sequence shown here is derived from an EMBL/GenBank/DDBJ whole genome shotgun (WGS) entry which is preliminary data.</text>
</comment>
<evidence type="ECO:0000313" key="2">
    <source>
        <dbReference type="EMBL" id="TLS49450.1"/>
    </source>
</evidence>
<feature type="transmembrane region" description="Helical" evidence="1">
    <location>
        <begin position="23"/>
        <end position="41"/>
    </location>
</feature>
<sequence>MFEALLPGAGAWIDGAPGLLRQWFWWIAAAAILYGAWRSHWRSRYVRLMRRTFEATNLFVKPRKDKMFPQLISLSATEDDLYYVFRYRLRPGMTVPQFEEKKKFFEATFHAEAKGFGKAGIVTIKVKKQKRPVPPTSSEQSA</sequence>
<keyword evidence="1" id="KW-0812">Transmembrane</keyword>
<keyword evidence="3" id="KW-1185">Reference proteome</keyword>
<evidence type="ECO:0000313" key="3">
    <source>
        <dbReference type="Proteomes" id="UP000309676"/>
    </source>
</evidence>
<keyword evidence="1" id="KW-1133">Transmembrane helix</keyword>
<dbReference type="EMBL" id="VCIW01000021">
    <property type="protein sequence ID" value="TLS49450.1"/>
    <property type="molecule type" value="Genomic_DNA"/>
</dbReference>
<evidence type="ECO:0000256" key="1">
    <source>
        <dbReference type="SAM" id="Phobius"/>
    </source>
</evidence>
<organism evidence="2 3">
    <name type="scientific">Paenibacillus antri</name>
    <dbReference type="NCBI Taxonomy" id="2582848"/>
    <lineage>
        <taxon>Bacteria</taxon>
        <taxon>Bacillati</taxon>
        <taxon>Bacillota</taxon>
        <taxon>Bacilli</taxon>
        <taxon>Bacillales</taxon>
        <taxon>Paenibacillaceae</taxon>
        <taxon>Paenibacillus</taxon>
    </lineage>
</organism>
<gene>
    <name evidence="2" type="ORF">FE782_25385</name>
</gene>
<proteinExistence type="predicted"/>
<dbReference type="OrthoDB" id="9967176at2"/>
<accession>A0A5R9G5P7</accession>
<dbReference type="AlphaFoldDB" id="A0A5R9G5P7"/>
<dbReference type="RefSeq" id="WP_138197168.1">
    <property type="nucleotide sequence ID" value="NZ_VCIW01000021.1"/>
</dbReference>
<dbReference type="Proteomes" id="UP000309676">
    <property type="component" value="Unassembled WGS sequence"/>
</dbReference>
<name>A0A5R9G5P7_9BACL</name>